<organism evidence="1 2">
    <name type="scientific">Pararoseomonas baculiformis</name>
    <dbReference type="NCBI Taxonomy" id="2820812"/>
    <lineage>
        <taxon>Bacteria</taxon>
        <taxon>Pseudomonadati</taxon>
        <taxon>Pseudomonadota</taxon>
        <taxon>Alphaproteobacteria</taxon>
        <taxon>Acetobacterales</taxon>
        <taxon>Acetobacteraceae</taxon>
        <taxon>Pararoseomonas</taxon>
    </lineage>
</organism>
<keyword evidence="2" id="KW-1185">Reference proteome</keyword>
<comment type="caution">
    <text evidence="1">The sequence shown here is derived from an EMBL/GenBank/DDBJ whole genome shotgun (WGS) entry which is preliminary data.</text>
</comment>
<reference evidence="1 2" key="1">
    <citation type="submission" date="2021-03" db="EMBL/GenBank/DDBJ databases">
        <authorList>
            <person name="So Y."/>
        </authorList>
    </citation>
    <scope>NUCLEOTIDE SEQUENCE [LARGE SCALE GENOMIC DNA]</scope>
    <source>
        <strain evidence="1 2">SSH11</strain>
    </source>
</reference>
<proteinExistence type="predicted"/>
<dbReference type="Pfam" id="PF05721">
    <property type="entry name" value="PhyH"/>
    <property type="match status" value="1"/>
</dbReference>
<sequence length="263" mass="29201">MDAMNPAASEAAHFRYLMAIRGWVRFPALIAPGLLGALREELDECYATWRAIQLRNGVAEATDGTLHHLAGRGGAVDRFLAGLPLHDEITGFLGGGPYVLNACGAYLNRPDTSAYVGRIHRDVRGFSAPYVLMINMLVMLDDFTEENGASWMLSGSHHHPDRPPDEVFLAHAERNTGRAGDVVLFDSHLWHCAGVNRSAAPRRALTIGYTRPFVKPQMDYTRMGPEPRDEALRQLLGFNARVPDSLDAYYQPPERRSYRADQG</sequence>
<dbReference type="SUPFAM" id="SSF51197">
    <property type="entry name" value="Clavaminate synthase-like"/>
    <property type="match status" value="1"/>
</dbReference>
<dbReference type="InterPro" id="IPR008775">
    <property type="entry name" value="Phytyl_CoA_dOase-like"/>
</dbReference>
<gene>
    <name evidence="1" type="ORF">J8J14_04970</name>
</gene>
<dbReference type="EMBL" id="JAGIZB010000004">
    <property type="protein sequence ID" value="MBP0444123.1"/>
    <property type="molecule type" value="Genomic_DNA"/>
</dbReference>
<dbReference type="RefSeq" id="WP_209378366.1">
    <property type="nucleotide sequence ID" value="NZ_JAGIZB010000004.1"/>
</dbReference>
<keyword evidence="1" id="KW-0560">Oxidoreductase</keyword>
<accession>A0ABS4AAV1</accession>
<evidence type="ECO:0000313" key="1">
    <source>
        <dbReference type="EMBL" id="MBP0444123.1"/>
    </source>
</evidence>
<dbReference type="GO" id="GO:0051213">
    <property type="term" value="F:dioxygenase activity"/>
    <property type="evidence" value="ECO:0007669"/>
    <property type="project" value="UniProtKB-KW"/>
</dbReference>
<keyword evidence="1" id="KW-0223">Dioxygenase</keyword>
<protein>
    <submittedName>
        <fullName evidence="1">Phytanoyl-CoA dioxygenase family protein</fullName>
    </submittedName>
</protein>
<dbReference type="Gene3D" id="2.60.120.620">
    <property type="entry name" value="q2cbj1_9rhob like domain"/>
    <property type="match status" value="1"/>
</dbReference>
<evidence type="ECO:0000313" key="2">
    <source>
        <dbReference type="Proteomes" id="UP000681594"/>
    </source>
</evidence>
<name>A0ABS4AAV1_9PROT</name>
<dbReference type="Proteomes" id="UP000681594">
    <property type="component" value="Unassembled WGS sequence"/>
</dbReference>